<keyword evidence="2" id="KW-1185">Reference proteome</keyword>
<dbReference type="Proteomes" id="UP000005984">
    <property type="component" value="Unassembled WGS sequence"/>
</dbReference>
<dbReference type="eggNOG" id="COG1840">
    <property type="taxonomic scope" value="Bacteria"/>
</dbReference>
<name>C2BE32_9FIRM</name>
<organism evidence="1 2">
    <name type="scientific">Anaerococcus lactolyticus ATCC 51172</name>
    <dbReference type="NCBI Taxonomy" id="525254"/>
    <lineage>
        <taxon>Bacteria</taxon>
        <taxon>Bacillati</taxon>
        <taxon>Bacillota</taxon>
        <taxon>Tissierellia</taxon>
        <taxon>Tissierellales</taxon>
        <taxon>Peptoniphilaceae</taxon>
        <taxon>Anaerococcus</taxon>
    </lineage>
</organism>
<dbReference type="STRING" id="525254.HMPREF0072_0602"/>
<gene>
    <name evidence="1" type="ORF">HMPREF0072_0602</name>
</gene>
<sequence>MLSKEAQELAWKQGKSYQILTNTTADTSPNSLKLD</sequence>
<proteinExistence type="predicted"/>
<accession>C2BE32</accession>
<evidence type="ECO:0000313" key="1">
    <source>
        <dbReference type="EMBL" id="EEI86834.1"/>
    </source>
</evidence>
<feature type="non-terminal residue" evidence="1">
    <location>
        <position position="35"/>
    </location>
</feature>
<dbReference type="AlphaFoldDB" id="C2BE32"/>
<comment type="caution">
    <text evidence="1">The sequence shown here is derived from an EMBL/GenBank/DDBJ whole genome shotgun (WGS) entry which is preliminary data.</text>
</comment>
<dbReference type="Gene3D" id="3.40.190.10">
    <property type="entry name" value="Periplasmic binding protein-like II"/>
    <property type="match status" value="1"/>
</dbReference>
<dbReference type="HOGENOM" id="CLU_3369649_0_0_9"/>
<evidence type="ECO:0000313" key="2">
    <source>
        <dbReference type="Proteomes" id="UP000005984"/>
    </source>
</evidence>
<reference evidence="1 2" key="1">
    <citation type="submission" date="2008-10" db="EMBL/GenBank/DDBJ databases">
        <authorList>
            <person name="Qin X."/>
            <person name="Bachman B."/>
            <person name="Battles P."/>
            <person name="Bell A."/>
            <person name="Bess C."/>
            <person name="Bickham C."/>
            <person name="Chaboub L."/>
            <person name="Chen D."/>
            <person name="Coyle M."/>
            <person name="Deiros D.R."/>
            <person name="Dinh H."/>
            <person name="Forbes L."/>
            <person name="Fowler G."/>
            <person name="Francisco L."/>
            <person name="Fu Q."/>
            <person name="Gubbala S."/>
            <person name="Hale W."/>
            <person name="Han Y."/>
            <person name="Hemphill L."/>
            <person name="Highlander S.K."/>
            <person name="Hirani K."/>
            <person name="Hogues M."/>
            <person name="Jackson L."/>
            <person name="Jakkamsetti A."/>
            <person name="Javaid M."/>
            <person name="Jiang H."/>
            <person name="Korchina V."/>
            <person name="Kovar C."/>
            <person name="Lara F."/>
            <person name="Lee S."/>
            <person name="Mata R."/>
            <person name="Mathew T."/>
            <person name="Moen C."/>
            <person name="Morales K."/>
            <person name="Munidasa M."/>
            <person name="Nazareth L."/>
            <person name="Ngo R."/>
            <person name="Nguyen L."/>
            <person name="Okwuonu G."/>
            <person name="Ongeri F."/>
            <person name="Patil S."/>
            <person name="Petrosino J."/>
            <person name="Pham C."/>
            <person name="Pham P."/>
            <person name="Pu L.-L."/>
            <person name="Puazo M."/>
            <person name="Raj R."/>
            <person name="Reid J."/>
            <person name="Rouhana J."/>
            <person name="Saada N."/>
            <person name="Shang Y."/>
            <person name="Simmons D."/>
            <person name="Thornton R."/>
            <person name="Warren J."/>
            <person name="Weissenberger G."/>
            <person name="Zhang J."/>
            <person name="Zhang L."/>
            <person name="Zhou C."/>
            <person name="Zhu D."/>
            <person name="Muzny D."/>
            <person name="Worley K."/>
            <person name="Gibbs R."/>
        </authorList>
    </citation>
    <scope>NUCLEOTIDE SEQUENCE [LARGE SCALE GENOMIC DNA]</scope>
    <source>
        <strain evidence="1 2">ATCC 51172</strain>
    </source>
</reference>
<protein>
    <submittedName>
        <fullName evidence="1">Uncharacterized protein</fullName>
    </submittedName>
</protein>
<dbReference type="EMBL" id="ABYO01000117">
    <property type="protein sequence ID" value="EEI86834.1"/>
    <property type="molecule type" value="Genomic_DNA"/>
</dbReference>